<dbReference type="Pfam" id="PF12728">
    <property type="entry name" value="HTH_17"/>
    <property type="match status" value="1"/>
</dbReference>
<dbReference type="PANTHER" id="PTHR34585">
    <property type="match status" value="1"/>
</dbReference>
<evidence type="ECO:0000313" key="2">
    <source>
        <dbReference type="EMBL" id="MFB9065027.1"/>
    </source>
</evidence>
<name>A0ABV5FND9_9FLAO</name>
<dbReference type="InterPro" id="IPR041657">
    <property type="entry name" value="HTH_17"/>
</dbReference>
<dbReference type="SUPFAM" id="SSF46955">
    <property type="entry name" value="Putative DNA-binding domain"/>
    <property type="match status" value="1"/>
</dbReference>
<gene>
    <name evidence="2" type="ORF">ACFFUQ_13460</name>
</gene>
<proteinExistence type="predicted"/>
<evidence type="ECO:0000313" key="3">
    <source>
        <dbReference type="Proteomes" id="UP001589589"/>
    </source>
</evidence>
<sequence>MKGLKKWRYNTVFGICTPNTAIESNITMTYVNSYYFRGLNDEDMEITVLDIQILTALHREVKEVSVLIKEITTPYKALQKAMKWLDHQEACQLLNISKRTLQTYRTKGILGATQINQKTYFRLSEVELLMQGE</sequence>
<keyword evidence="3" id="KW-1185">Reference proteome</keyword>
<reference evidence="2 3" key="1">
    <citation type="submission" date="2024-09" db="EMBL/GenBank/DDBJ databases">
        <authorList>
            <person name="Sun Q."/>
            <person name="Mori K."/>
        </authorList>
    </citation>
    <scope>NUCLEOTIDE SEQUENCE [LARGE SCALE GENOMIC DNA]</scope>
    <source>
        <strain evidence="2 3">CECT 7908</strain>
    </source>
</reference>
<accession>A0ABV5FND9</accession>
<evidence type="ECO:0000259" key="1">
    <source>
        <dbReference type="Pfam" id="PF12728"/>
    </source>
</evidence>
<dbReference type="InterPro" id="IPR009061">
    <property type="entry name" value="DNA-bd_dom_put_sf"/>
</dbReference>
<protein>
    <submittedName>
        <fullName evidence="2">Helix-turn-helix domain-containing protein</fullName>
    </submittedName>
</protein>
<organism evidence="2 3">
    <name type="scientific">Flavobacterium branchiarum</name>
    <dbReference type="NCBI Taxonomy" id="1114870"/>
    <lineage>
        <taxon>Bacteria</taxon>
        <taxon>Pseudomonadati</taxon>
        <taxon>Bacteroidota</taxon>
        <taxon>Flavobacteriia</taxon>
        <taxon>Flavobacteriales</taxon>
        <taxon>Flavobacteriaceae</taxon>
        <taxon>Flavobacterium</taxon>
    </lineage>
</organism>
<dbReference type="Proteomes" id="UP001589589">
    <property type="component" value="Unassembled WGS sequence"/>
</dbReference>
<feature type="domain" description="Helix-turn-helix" evidence="1">
    <location>
        <begin position="84"/>
        <end position="131"/>
    </location>
</feature>
<comment type="caution">
    <text evidence="2">The sequence shown here is derived from an EMBL/GenBank/DDBJ whole genome shotgun (WGS) entry which is preliminary data.</text>
</comment>
<dbReference type="EMBL" id="JBHMEX010000043">
    <property type="protein sequence ID" value="MFB9065027.1"/>
    <property type="molecule type" value="Genomic_DNA"/>
</dbReference>
<dbReference type="PANTHER" id="PTHR34585:SF22">
    <property type="entry name" value="HELIX-TURN-HELIX DOMAIN-CONTAINING PROTEIN"/>
    <property type="match status" value="1"/>
</dbReference>
<dbReference type="RefSeq" id="WP_379690489.1">
    <property type="nucleotide sequence ID" value="NZ_JBHMEX010000043.1"/>
</dbReference>